<evidence type="ECO:0000256" key="6">
    <source>
        <dbReference type="SAM" id="MobiDB-lite"/>
    </source>
</evidence>
<dbReference type="SUPFAM" id="SSF56112">
    <property type="entry name" value="Protein kinase-like (PK-like)"/>
    <property type="match status" value="1"/>
</dbReference>
<evidence type="ECO:0000256" key="4">
    <source>
        <dbReference type="ARBA" id="ARBA00022777"/>
    </source>
</evidence>
<dbReference type="PANTHER" id="PTHR47983">
    <property type="entry name" value="PTO-INTERACTING PROTEIN 1-LIKE"/>
    <property type="match status" value="1"/>
</dbReference>
<name>A0A9K3HQG3_HELAN</name>
<dbReference type="InterPro" id="IPR011009">
    <property type="entry name" value="Kinase-like_dom_sf"/>
</dbReference>
<dbReference type="PANTHER" id="PTHR47983:SF3">
    <property type="entry name" value="OS05G0135800 PROTEIN"/>
    <property type="match status" value="1"/>
</dbReference>
<evidence type="ECO:0000256" key="1">
    <source>
        <dbReference type="ARBA" id="ARBA00022553"/>
    </source>
</evidence>
<evidence type="ECO:0000256" key="2">
    <source>
        <dbReference type="ARBA" id="ARBA00022679"/>
    </source>
</evidence>
<evidence type="ECO:0000256" key="3">
    <source>
        <dbReference type="ARBA" id="ARBA00022741"/>
    </source>
</evidence>
<dbReference type="Gramene" id="mRNA:HanXRQr2_Chr11g0498181">
    <property type="protein sequence ID" value="CDS:HanXRQr2_Chr11g0498181.1"/>
    <property type="gene ID" value="HanXRQr2_Chr11g0498181"/>
</dbReference>
<reference evidence="8" key="2">
    <citation type="submission" date="2020-06" db="EMBL/GenBank/DDBJ databases">
        <title>Helianthus annuus Genome sequencing and assembly Release 2.</title>
        <authorList>
            <person name="Gouzy J."/>
            <person name="Langlade N."/>
            <person name="Munos S."/>
        </authorList>
    </citation>
    <scope>NUCLEOTIDE SEQUENCE</scope>
    <source>
        <tissue evidence="8">Leaves</tissue>
    </source>
</reference>
<feature type="domain" description="Protein kinase" evidence="7">
    <location>
        <begin position="1"/>
        <end position="116"/>
    </location>
</feature>
<keyword evidence="1" id="KW-0597">Phosphoprotein</keyword>
<dbReference type="GO" id="GO:0005524">
    <property type="term" value="F:ATP binding"/>
    <property type="evidence" value="ECO:0007669"/>
    <property type="project" value="UniProtKB-KW"/>
</dbReference>
<gene>
    <name evidence="8" type="ORF">HanXRQr2_Chr11g0498181</name>
</gene>
<evidence type="ECO:0000313" key="9">
    <source>
        <dbReference type="Proteomes" id="UP000215914"/>
    </source>
</evidence>
<keyword evidence="5" id="KW-0067">ATP-binding</keyword>
<dbReference type="PROSITE" id="PS50011">
    <property type="entry name" value="PROTEIN_KINASE_DOM"/>
    <property type="match status" value="1"/>
</dbReference>
<protein>
    <recommendedName>
        <fullName evidence="7">Protein kinase domain-containing protein</fullName>
    </recommendedName>
</protein>
<accession>A0A9K3HQG3</accession>
<keyword evidence="3" id="KW-0547">Nucleotide-binding</keyword>
<keyword evidence="9" id="KW-1185">Reference proteome</keyword>
<reference evidence="8" key="1">
    <citation type="journal article" date="2017" name="Nature">
        <title>The sunflower genome provides insights into oil metabolism, flowering and Asterid evolution.</title>
        <authorList>
            <person name="Badouin H."/>
            <person name="Gouzy J."/>
            <person name="Grassa C.J."/>
            <person name="Murat F."/>
            <person name="Staton S.E."/>
            <person name="Cottret L."/>
            <person name="Lelandais-Briere C."/>
            <person name="Owens G.L."/>
            <person name="Carrere S."/>
            <person name="Mayjonade B."/>
            <person name="Legrand L."/>
            <person name="Gill N."/>
            <person name="Kane N.C."/>
            <person name="Bowers J.E."/>
            <person name="Hubner S."/>
            <person name="Bellec A."/>
            <person name="Berard A."/>
            <person name="Berges H."/>
            <person name="Blanchet N."/>
            <person name="Boniface M.C."/>
            <person name="Brunel D."/>
            <person name="Catrice O."/>
            <person name="Chaidir N."/>
            <person name="Claudel C."/>
            <person name="Donnadieu C."/>
            <person name="Faraut T."/>
            <person name="Fievet G."/>
            <person name="Helmstetter N."/>
            <person name="King M."/>
            <person name="Knapp S.J."/>
            <person name="Lai Z."/>
            <person name="Le Paslier M.C."/>
            <person name="Lippi Y."/>
            <person name="Lorenzon L."/>
            <person name="Mandel J.R."/>
            <person name="Marage G."/>
            <person name="Marchand G."/>
            <person name="Marquand E."/>
            <person name="Bret-Mestries E."/>
            <person name="Morien E."/>
            <person name="Nambeesan S."/>
            <person name="Nguyen T."/>
            <person name="Pegot-Espagnet P."/>
            <person name="Pouilly N."/>
            <person name="Raftis F."/>
            <person name="Sallet E."/>
            <person name="Schiex T."/>
            <person name="Thomas J."/>
            <person name="Vandecasteele C."/>
            <person name="Vares D."/>
            <person name="Vear F."/>
            <person name="Vautrin S."/>
            <person name="Crespi M."/>
            <person name="Mangin B."/>
            <person name="Burke J.M."/>
            <person name="Salse J."/>
            <person name="Munos S."/>
            <person name="Vincourt P."/>
            <person name="Rieseberg L.H."/>
            <person name="Langlade N.B."/>
        </authorList>
    </citation>
    <scope>NUCLEOTIDE SEQUENCE</scope>
    <source>
        <tissue evidence="8">Leaves</tissue>
    </source>
</reference>
<dbReference type="InterPro" id="IPR052101">
    <property type="entry name" value="Plant_StressResp_Kinase"/>
</dbReference>
<organism evidence="8 9">
    <name type="scientific">Helianthus annuus</name>
    <name type="common">Common sunflower</name>
    <dbReference type="NCBI Taxonomy" id="4232"/>
    <lineage>
        <taxon>Eukaryota</taxon>
        <taxon>Viridiplantae</taxon>
        <taxon>Streptophyta</taxon>
        <taxon>Embryophyta</taxon>
        <taxon>Tracheophyta</taxon>
        <taxon>Spermatophyta</taxon>
        <taxon>Magnoliopsida</taxon>
        <taxon>eudicotyledons</taxon>
        <taxon>Gunneridae</taxon>
        <taxon>Pentapetalae</taxon>
        <taxon>asterids</taxon>
        <taxon>campanulids</taxon>
        <taxon>Asterales</taxon>
        <taxon>Asteraceae</taxon>
        <taxon>Asteroideae</taxon>
        <taxon>Heliantheae alliance</taxon>
        <taxon>Heliantheae</taxon>
        <taxon>Helianthus</taxon>
    </lineage>
</organism>
<keyword evidence="2 8" id="KW-0808">Transferase</keyword>
<dbReference type="Pfam" id="PF07714">
    <property type="entry name" value="PK_Tyr_Ser-Thr"/>
    <property type="match status" value="1"/>
</dbReference>
<feature type="region of interest" description="Disordered" evidence="6">
    <location>
        <begin position="94"/>
        <end position="116"/>
    </location>
</feature>
<dbReference type="EMBL" id="MNCJ02000326">
    <property type="protein sequence ID" value="KAF5782623.1"/>
    <property type="molecule type" value="Genomic_DNA"/>
</dbReference>
<dbReference type="Proteomes" id="UP000215914">
    <property type="component" value="Unassembled WGS sequence"/>
</dbReference>
<evidence type="ECO:0000313" key="8">
    <source>
        <dbReference type="EMBL" id="KAF5782623.1"/>
    </source>
</evidence>
<dbReference type="AlphaFoldDB" id="A0A9K3HQG3"/>
<keyword evidence="4" id="KW-0418">Kinase</keyword>
<sequence>MVGVLKFSSIDLDCLLNWCQTFVDVGRKGVKDALPGPVLSWDERLKIATGAARGLQYLHETAQPQIIHRNIKSSNILLFDNHVAKIGDFDLSNQTPDMSERTNSTRAFNFGSHAPE</sequence>
<dbReference type="InterPro" id="IPR000719">
    <property type="entry name" value="Prot_kinase_dom"/>
</dbReference>
<evidence type="ECO:0000259" key="7">
    <source>
        <dbReference type="PROSITE" id="PS50011"/>
    </source>
</evidence>
<evidence type="ECO:0000256" key="5">
    <source>
        <dbReference type="ARBA" id="ARBA00022840"/>
    </source>
</evidence>
<proteinExistence type="predicted"/>
<dbReference type="GO" id="GO:0004672">
    <property type="term" value="F:protein kinase activity"/>
    <property type="evidence" value="ECO:0007669"/>
    <property type="project" value="InterPro"/>
</dbReference>
<dbReference type="InterPro" id="IPR001245">
    <property type="entry name" value="Ser-Thr/Tyr_kinase_cat_dom"/>
</dbReference>
<dbReference type="Gene3D" id="1.10.510.10">
    <property type="entry name" value="Transferase(Phosphotransferase) domain 1"/>
    <property type="match status" value="1"/>
</dbReference>
<comment type="caution">
    <text evidence="8">The sequence shown here is derived from an EMBL/GenBank/DDBJ whole genome shotgun (WGS) entry which is preliminary data.</text>
</comment>
<feature type="compositionally biased region" description="Polar residues" evidence="6">
    <location>
        <begin position="94"/>
        <end position="107"/>
    </location>
</feature>